<feature type="domain" description="Nitrite/Sulfite reductase ferredoxin-like" evidence="22">
    <location>
        <begin position="588"/>
        <end position="649"/>
    </location>
</feature>
<dbReference type="InterPro" id="IPR041575">
    <property type="entry name" value="Rubredoxin_C"/>
</dbReference>
<dbReference type="AlphaFoldDB" id="A0A9D2LEY0"/>
<keyword evidence="6 20" id="KW-0004">4Fe-4S</keyword>
<sequence length="900" mass="95539">MSATPSVPGSSPLTTPAETVPLAGQHIVVVGGGMTAHRFASRLRAQDPDGDWSLTVIGEEPQQPYDRVHLSNWFSSRNADLLSLDTAVWSDPRITLSPGDPAVALDRDAQTVTTRDGTVHSYDRLVLATGSWAWSPRAEGNDLPGTFSYRTIEDVERIAEWTTLRAETVGRPLRGVVVGGGVLGLEAAAALKKLGVQATVVEFADRLMAVQLDQGGGEMLRLMIEDMGIGVRTGVGASRFSPAADGAMGSAHLTDDSSLEADIVIFSTGIRPRDRVAREAGLAIGERGGVVVGDSCQTSDDAIWAIGECASYDGVCAGLIAPGNDMADVVVDRFLGGTRTHHRADDGTKLKGVGVDAAAFGDVNGISPGALEVSFVDPVNHEYRKLVMSDDAKKLLGGVFVGDIELYSALRPLVGRDLGADPSAVIAPAGAGGALADAELPDDAVVCSCNNVDAGTIRSSVTEHGCTTIGQVKECTTAGTVCGSCVPTLTKLLNKELERSGITVSTAMCEHFAMSRAELYQLVKDGGQDTFTEIVTAFGTGRGCAVCRPVVASILSTLGSTSGKLHSPVGEQLGSLQDTNDHVMANIQKNGTYSVIPRMPAGEVTPEQLLVLAQVAKDYGLYLKLNGAQRIGMFGARLDQLPEIWRRLVDAGFESGHAYGKSLRMVKSCVGSTWCRYGVQDSTAMAVALERRYRGLRSPHKIKVGVSGCARECAEARAKDVGVIATTKGWNLYVGGNGGAQPAHAQLLVEDLDDENLVKCIDRYLMLYIQEADKVQRTARWLEERAGGIEELYRVIVEDSLGIGDELEAAMANHVATYEDEWTATVNDPQRMAKFVSFINAPGVADPELAWVPERGQMRPAGEMDTHTAPDPVRARELAMISMGATSPMGDSVEGEETRA</sequence>
<dbReference type="Gene3D" id="1.10.10.1100">
    <property type="entry name" value="BFD-like [2Fe-2S]-binding domain"/>
    <property type="match status" value="1"/>
</dbReference>
<keyword evidence="8 19" id="KW-0285">Flavoprotein</keyword>
<keyword evidence="12 19" id="KW-0274">FAD</keyword>
<comment type="similarity">
    <text evidence="4">Belongs to the nitrite and sulfite reductase 4Fe-4S domain family.</text>
</comment>
<comment type="cofactor">
    <cofactor evidence="17">
        <name>[2Fe-2S] cluster</name>
        <dbReference type="ChEBI" id="CHEBI:190135"/>
    </cofactor>
</comment>
<evidence type="ECO:0000259" key="23">
    <source>
        <dbReference type="Pfam" id="PF04324"/>
    </source>
</evidence>
<evidence type="ECO:0000256" key="19">
    <source>
        <dbReference type="PIRNR" id="PIRNR037149"/>
    </source>
</evidence>
<keyword evidence="15 20" id="KW-0411">Iron-sulfur</keyword>
<dbReference type="CDD" id="cd19944">
    <property type="entry name" value="NirB_Fer2_BFD-like_2"/>
    <property type="match status" value="1"/>
</dbReference>
<dbReference type="GO" id="GO:0051539">
    <property type="term" value="F:4 iron, 4 sulfur cluster binding"/>
    <property type="evidence" value="ECO:0007669"/>
    <property type="project" value="UniProtKB-KW"/>
</dbReference>
<evidence type="ECO:0000256" key="2">
    <source>
        <dbReference type="ARBA" id="ARBA00003247"/>
    </source>
</evidence>
<dbReference type="InterPro" id="IPR007419">
    <property type="entry name" value="BFD-like_2Fe2S-bd_dom"/>
</dbReference>
<keyword evidence="9" id="KW-0001">2Fe-2S</keyword>
<dbReference type="GO" id="GO:0050311">
    <property type="term" value="F:sulfite reductase (ferredoxin) activity"/>
    <property type="evidence" value="ECO:0007669"/>
    <property type="project" value="UniProtKB-EC"/>
</dbReference>
<organism evidence="26 27">
    <name type="scientific">Candidatus Brachybacterium merdavium</name>
    <dbReference type="NCBI Taxonomy" id="2838513"/>
    <lineage>
        <taxon>Bacteria</taxon>
        <taxon>Bacillati</taxon>
        <taxon>Actinomycetota</taxon>
        <taxon>Actinomycetes</taxon>
        <taxon>Micrococcales</taxon>
        <taxon>Dermabacteraceae</taxon>
        <taxon>Brachybacterium</taxon>
    </lineage>
</organism>
<evidence type="ECO:0000256" key="7">
    <source>
        <dbReference type="ARBA" id="ARBA00022617"/>
    </source>
</evidence>
<dbReference type="NCBIfam" id="TIGR02374">
    <property type="entry name" value="nitri_red_nirB"/>
    <property type="match status" value="1"/>
</dbReference>
<comment type="caution">
    <text evidence="26">The sequence shown here is derived from an EMBL/GenBank/DDBJ whole genome shotgun (WGS) entry which is preliminary data.</text>
</comment>
<dbReference type="PANTHER" id="PTHR43809:SF1">
    <property type="entry name" value="NITRITE REDUCTASE (NADH) LARGE SUBUNIT"/>
    <property type="match status" value="1"/>
</dbReference>
<dbReference type="GO" id="GO:0050660">
    <property type="term" value="F:flavin adenine dinucleotide binding"/>
    <property type="evidence" value="ECO:0007669"/>
    <property type="project" value="UniProtKB-UniRule"/>
</dbReference>
<dbReference type="GO" id="GO:0020037">
    <property type="term" value="F:heme binding"/>
    <property type="evidence" value="ECO:0007669"/>
    <property type="project" value="InterPro"/>
</dbReference>
<accession>A0A9D2LEY0</accession>
<evidence type="ECO:0000259" key="24">
    <source>
        <dbReference type="Pfam" id="PF07992"/>
    </source>
</evidence>
<feature type="domain" description="BFD-like [2Fe-2S]-binding" evidence="23">
    <location>
        <begin position="445"/>
        <end position="494"/>
    </location>
</feature>
<evidence type="ECO:0000256" key="4">
    <source>
        <dbReference type="ARBA" id="ARBA00010429"/>
    </source>
</evidence>
<dbReference type="InterPro" id="IPR012744">
    <property type="entry name" value="Nitri_red_NirB"/>
</dbReference>
<dbReference type="InterPro" id="IPR036188">
    <property type="entry name" value="FAD/NAD-bd_sf"/>
</dbReference>
<dbReference type="CDD" id="cd19943">
    <property type="entry name" value="NirB_Fer2_BFD-like_1"/>
    <property type="match status" value="1"/>
</dbReference>
<evidence type="ECO:0000313" key="27">
    <source>
        <dbReference type="Proteomes" id="UP000823823"/>
    </source>
</evidence>
<dbReference type="EMBL" id="DWZH01000087">
    <property type="protein sequence ID" value="HJB11086.1"/>
    <property type="molecule type" value="Genomic_DNA"/>
</dbReference>
<dbReference type="PRINTS" id="PR00368">
    <property type="entry name" value="FADPNR"/>
</dbReference>
<dbReference type="PRINTS" id="PR00397">
    <property type="entry name" value="SIROHAEM"/>
</dbReference>
<comment type="cofactor">
    <cofactor evidence="20">
        <name>siroheme</name>
        <dbReference type="ChEBI" id="CHEBI:60052"/>
    </cofactor>
    <text evidence="20">Binds 1 siroheme per subunit.</text>
</comment>
<comment type="catalytic activity">
    <reaction evidence="18">
        <text>hydrogen sulfide + 6 oxidized [2Fe-2S]-[ferredoxin] + 3 H2O = sulfite + 6 reduced [2Fe-2S]-[ferredoxin] + 7 H(+)</text>
        <dbReference type="Rhea" id="RHEA:23132"/>
        <dbReference type="Rhea" id="RHEA-COMP:10000"/>
        <dbReference type="Rhea" id="RHEA-COMP:10001"/>
        <dbReference type="ChEBI" id="CHEBI:15377"/>
        <dbReference type="ChEBI" id="CHEBI:15378"/>
        <dbReference type="ChEBI" id="CHEBI:17359"/>
        <dbReference type="ChEBI" id="CHEBI:29919"/>
        <dbReference type="ChEBI" id="CHEBI:33737"/>
        <dbReference type="ChEBI" id="CHEBI:33738"/>
        <dbReference type="EC" id="1.8.7.1"/>
    </reaction>
</comment>
<evidence type="ECO:0000259" key="25">
    <source>
        <dbReference type="Pfam" id="PF18267"/>
    </source>
</evidence>
<dbReference type="NCBIfam" id="NF011565">
    <property type="entry name" value="PRK14989.1"/>
    <property type="match status" value="1"/>
</dbReference>
<evidence type="ECO:0000256" key="11">
    <source>
        <dbReference type="ARBA" id="ARBA00022784"/>
    </source>
</evidence>
<feature type="domain" description="NADH-rubredoxin oxidoreductase C-terminal" evidence="25">
    <location>
        <begin position="348"/>
        <end position="413"/>
    </location>
</feature>
<dbReference type="PIRSF" id="PIRSF037149">
    <property type="entry name" value="NirB"/>
    <property type="match status" value="1"/>
</dbReference>
<dbReference type="PROSITE" id="PS00365">
    <property type="entry name" value="NIR_SIR"/>
    <property type="match status" value="1"/>
</dbReference>
<evidence type="ECO:0000256" key="20">
    <source>
        <dbReference type="PIRSR" id="PIRSR037149-1"/>
    </source>
</evidence>
<evidence type="ECO:0000256" key="14">
    <source>
        <dbReference type="ARBA" id="ARBA00023004"/>
    </source>
</evidence>
<keyword evidence="16 19" id="KW-0534">Nitrate assimilation</keyword>
<evidence type="ECO:0000256" key="6">
    <source>
        <dbReference type="ARBA" id="ARBA00022485"/>
    </source>
</evidence>
<dbReference type="SUPFAM" id="SSF56014">
    <property type="entry name" value="Nitrite and sulphite reductase 4Fe-4S domain-like"/>
    <property type="match status" value="1"/>
</dbReference>
<dbReference type="Pfam" id="PF01077">
    <property type="entry name" value="NIR_SIR"/>
    <property type="match status" value="1"/>
</dbReference>
<evidence type="ECO:0000256" key="5">
    <source>
        <dbReference type="ARBA" id="ARBA00012353"/>
    </source>
</evidence>
<dbReference type="InterPro" id="IPR005117">
    <property type="entry name" value="NiRdtase/SiRdtase_haem-b_fer"/>
</dbReference>
<evidence type="ECO:0000256" key="10">
    <source>
        <dbReference type="ARBA" id="ARBA00022723"/>
    </source>
</evidence>
<dbReference type="InterPro" id="IPR036136">
    <property type="entry name" value="Nit/Sulf_reduc_fer-like_dom_sf"/>
</dbReference>
<dbReference type="GO" id="GO:0046872">
    <property type="term" value="F:metal ion binding"/>
    <property type="evidence" value="ECO:0007669"/>
    <property type="project" value="UniProtKB-KW"/>
</dbReference>
<evidence type="ECO:0000259" key="22">
    <source>
        <dbReference type="Pfam" id="PF03460"/>
    </source>
</evidence>
<evidence type="ECO:0000256" key="18">
    <source>
        <dbReference type="ARBA" id="ARBA00049518"/>
    </source>
</evidence>
<dbReference type="SUPFAM" id="SSF51905">
    <property type="entry name" value="FAD/NAD(P)-binding domain"/>
    <property type="match status" value="2"/>
</dbReference>
<dbReference type="EC" id="1.8.7.1" evidence="5"/>
<dbReference type="Pfam" id="PF04324">
    <property type="entry name" value="Fer2_BFD"/>
    <property type="match status" value="1"/>
</dbReference>
<evidence type="ECO:0000256" key="17">
    <source>
        <dbReference type="ARBA" id="ARBA00034078"/>
    </source>
</evidence>
<dbReference type="GO" id="GO:0042128">
    <property type="term" value="P:nitrate assimilation"/>
    <property type="evidence" value="ECO:0007669"/>
    <property type="project" value="UniProtKB-UniRule"/>
</dbReference>
<dbReference type="Pfam" id="PF18267">
    <property type="entry name" value="Rubredoxin_C"/>
    <property type="match status" value="1"/>
</dbReference>
<feature type="binding site" evidence="20">
    <location>
        <position position="669"/>
    </location>
    <ligand>
        <name>[4Fe-4S] cluster</name>
        <dbReference type="ChEBI" id="CHEBI:49883"/>
    </ligand>
</feature>
<feature type="domain" description="FAD/NAD(P)-binding" evidence="24">
    <location>
        <begin position="26"/>
        <end position="310"/>
    </location>
</feature>
<keyword evidence="14 20" id="KW-0408">Iron</keyword>
<keyword evidence="11" id="KW-0883">Thioether bond</keyword>
<feature type="binding site" evidence="20">
    <location>
        <position position="675"/>
    </location>
    <ligand>
        <name>[4Fe-4S] cluster</name>
        <dbReference type="ChEBI" id="CHEBI:49883"/>
    </ligand>
</feature>
<evidence type="ECO:0000256" key="3">
    <source>
        <dbReference type="ARBA" id="ARBA00005096"/>
    </source>
</evidence>
<keyword evidence="10 20" id="KW-0479">Metal-binding</keyword>
<dbReference type="InterPro" id="IPR006067">
    <property type="entry name" value="NO2/SO3_Rdtase_4Fe4S_dom"/>
</dbReference>
<feature type="binding site" description="axial binding residue" evidence="20">
    <location>
        <position position="713"/>
    </location>
    <ligand>
        <name>siroheme</name>
        <dbReference type="ChEBI" id="CHEBI:60052"/>
    </ligand>
    <ligandPart>
        <name>Fe</name>
        <dbReference type="ChEBI" id="CHEBI:18248"/>
    </ligandPart>
</feature>
<dbReference type="Gene3D" id="3.50.50.60">
    <property type="entry name" value="FAD/NAD(P)-binding domain"/>
    <property type="match status" value="2"/>
</dbReference>
<comment type="pathway">
    <text evidence="3">Nitrogen metabolism; nitrate reduction (assimilation).</text>
</comment>
<evidence type="ECO:0000256" key="12">
    <source>
        <dbReference type="ARBA" id="ARBA00022827"/>
    </source>
</evidence>
<reference evidence="26" key="1">
    <citation type="journal article" date="2021" name="PeerJ">
        <title>Extensive microbial diversity within the chicken gut microbiome revealed by metagenomics and culture.</title>
        <authorList>
            <person name="Gilroy R."/>
            <person name="Ravi A."/>
            <person name="Getino M."/>
            <person name="Pursley I."/>
            <person name="Horton D.L."/>
            <person name="Alikhan N.F."/>
            <person name="Baker D."/>
            <person name="Gharbi K."/>
            <person name="Hall N."/>
            <person name="Watson M."/>
            <person name="Adriaenssens E.M."/>
            <person name="Foster-Nyarko E."/>
            <person name="Jarju S."/>
            <person name="Secka A."/>
            <person name="Antonio M."/>
            <person name="Oren A."/>
            <person name="Chaudhuri R.R."/>
            <person name="La Ragione R."/>
            <person name="Hildebrand F."/>
            <person name="Pallen M.J."/>
        </authorList>
    </citation>
    <scope>NUCLEOTIDE SEQUENCE</scope>
    <source>
        <strain evidence="26">ChiHjej13B12-24818</strain>
    </source>
</reference>
<feature type="binding site" evidence="20">
    <location>
        <position position="709"/>
    </location>
    <ligand>
        <name>[4Fe-4S] cluster</name>
        <dbReference type="ChEBI" id="CHEBI:49883"/>
    </ligand>
</feature>
<keyword evidence="7 20" id="KW-0349">Heme</keyword>
<dbReference type="PANTHER" id="PTHR43809">
    <property type="entry name" value="NITRITE REDUCTASE (NADH) LARGE SUBUNIT"/>
    <property type="match status" value="1"/>
</dbReference>
<gene>
    <name evidence="26" type="primary">nirB</name>
    <name evidence="26" type="ORF">H9786_11265</name>
</gene>
<dbReference type="GO" id="GO:0098809">
    <property type="term" value="F:nitrite reductase activity"/>
    <property type="evidence" value="ECO:0007669"/>
    <property type="project" value="InterPro"/>
</dbReference>
<dbReference type="Gene3D" id="3.30.413.10">
    <property type="entry name" value="Sulfite Reductase Hemoprotein, domain 1"/>
    <property type="match status" value="1"/>
</dbReference>
<dbReference type="Pfam" id="PF03460">
    <property type="entry name" value="NIR_SIR_ferr"/>
    <property type="match status" value="1"/>
</dbReference>
<reference evidence="26" key="2">
    <citation type="submission" date="2021-04" db="EMBL/GenBank/DDBJ databases">
        <authorList>
            <person name="Gilroy R."/>
        </authorList>
    </citation>
    <scope>NUCLEOTIDE SEQUENCE</scope>
    <source>
        <strain evidence="26">ChiHjej13B12-24818</strain>
    </source>
</reference>
<proteinExistence type="inferred from homology"/>
<dbReference type="InterPro" id="IPR052034">
    <property type="entry name" value="NasD-like"/>
</dbReference>
<dbReference type="InterPro" id="IPR041854">
    <property type="entry name" value="BFD-like_2Fe2S-bd_dom_sf"/>
</dbReference>
<feature type="domain" description="Nitrite/sulphite reductase 4Fe-4S" evidence="21">
    <location>
        <begin position="660"/>
        <end position="798"/>
    </location>
</feature>
<evidence type="ECO:0000256" key="9">
    <source>
        <dbReference type="ARBA" id="ARBA00022714"/>
    </source>
</evidence>
<evidence type="ECO:0000256" key="15">
    <source>
        <dbReference type="ARBA" id="ARBA00023014"/>
    </source>
</evidence>
<dbReference type="SUPFAM" id="SSF55124">
    <property type="entry name" value="Nitrite/Sulfite reductase N-terminal domain-like"/>
    <property type="match status" value="1"/>
</dbReference>
<feature type="binding site" evidence="20">
    <location>
        <position position="713"/>
    </location>
    <ligand>
        <name>[4Fe-4S] cluster</name>
        <dbReference type="ChEBI" id="CHEBI:49883"/>
    </ligand>
</feature>
<comment type="cofactor">
    <cofactor evidence="20">
        <name>[4Fe-4S] cluster</name>
        <dbReference type="ChEBI" id="CHEBI:49883"/>
    </cofactor>
    <text evidence="20">Binds 1 [4Fe-4S] cluster per subunit.</text>
</comment>
<dbReference type="GO" id="GO:0050661">
    <property type="term" value="F:NADP binding"/>
    <property type="evidence" value="ECO:0007669"/>
    <property type="project" value="UniProtKB-UniRule"/>
</dbReference>
<dbReference type="InterPro" id="IPR045854">
    <property type="entry name" value="NO2/SO3_Rdtase_4Fe4S_sf"/>
</dbReference>
<dbReference type="PRINTS" id="PR00411">
    <property type="entry name" value="PNDRDTASEI"/>
</dbReference>
<comment type="cofactor">
    <cofactor evidence="1 19">
        <name>FAD</name>
        <dbReference type="ChEBI" id="CHEBI:57692"/>
    </cofactor>
</comment>
<dbReference type="Proteomes" id="UP000823823">
    <property type="component" value="Unassembled WGS sequence"/>
</dbReference>
<dbReference type="Pfam" id="PF07992">
    <property type="entry name" value="Pyr_redox_2"/>
    <property type="match status" value="1"/>
</dbReference>
<protein>
    <recommendedName>
        <fullName evidence="5">assimilatory sulfite reductase (ferredoxin)</fullName>
        <ecNumber evidence="5">1.8.7.1</ecNumber>
    </recommendedName>
</protein>
<dbReference type="InterPro" id="IPR006066">
    <property type="entry name" value="NO2/SO3_Rdtase_FeS/sirohaem_BS"/>
</dbReference>
<evidence type="ECO:0000256" key="13">
    <source>
        <dbReference type="ARBA" id="ARBA00023002"/>
    </source>
</evidence>
<keyword evidence="13" id="KW-0560">Oxidoreductase</keyword>
<name>A0A9D2LEY0_9MICO</name>
<evidence type="ECO:0000256" key="1">
    <source>
        <dbReference type="ARBA" id="ARBA00001974"/>
    </source>
</evidence>
<dbReference type="InterPro" id="IPR023753">
    <property type="entry name" value="FAD/NAD-binding_dom"/>
</dbReference>
<dbReference type="InterPro" id="IPR017121">
    <property type="entry name" value="Nitrite_Rdtase_lsu"/>
</dbReference>
<dbReference type="FunFam" id="3.30.413.10:FF:000007">
    <property type="entry name" value="Nitrite reductase [NAD(P)H] large subunit"/>
    <property type="match status" value="1"/>
</dbReference>
<evidence type="ECO:0000256" key="8">
    <source>
        <dbReference type="ARBA" id="ARBA00022630"/>
    </source>
</evidence>
<dbReference type="GO" id="GO:0051537">
    <property type="term" value="F:2 iron, 2 sulfur cluster binding"/>
    <property type="evidence" value="ECO:0007669"/>
    <property type="project" value="UniProtKB-KW"/>
</dbReference>
<comment type="function">
    <text evidence="2">Catalyzes the reduction of sulfite to sulfide, a step in the biosynthesis of sulfur-containing amino acids and cofactors.</text>
</comment>
<evidence type="ECO:0000313" key="26">
    <source>
        <dbReference type="EMBL" id="HJB11086.1"/>
    </source>
</evidence>
<evidence type="ECO:0000256" key="16">
    <source>
        <dbReference type="ARBA" id="ARBA00023063"/>
    </source>
</evidence>
<evidence type="ECO:0000259" key="21">
    <source>
        <dbReference type="Pfam" id="PF01077"/>
    </source>
</evidence>